<evidence type="ECO:0000256" key="5">
    <source>
        <dbReference type="PIRSR" id="PIRSR018250-3"/>
    </source>
</evidence>
<dbReference type="InterPro" id="IPR027281">
    <property type="entry name" value="Lys1"/>
</dbReference>
<dbReference type="AlphaFoldDB" id="A0A7H0VGM7"/>
<dbReference type="EMBL" id="CP060139">
    <property type="protein sequence ID" value="QNR24875.1"/>
    <property type="molecule type" value="Genomic_DNA"/>
</dbReference>
<dbReference type="GO" id="GO:0004754">
    <property type="term" value="F:saccharopine dehydrogenase (NAD+, L-lysine-forming) activity"/>
    <property type="evidence" value="ECO:0007669"/>
    <property type="project" value="InterPro"/>
</dbReference>
<feature type="active site" description="Proton acceptor" evidence="4">
    <location>
        <position position="72"/>
    </location>
</feature>
<accession>A0A7H0VGM7</accession>
<sequence length="401" mass="45249">MKFGIIREGKNPPDKRVPLSPQQCLQLLNQYPNLEIAVQPSPIRCFPDAEYAEAGLNLQEDLSDCDVLLGVKEVPVAMLIPNKSYLFFSHTYKKQAYNRDLLRAILDKKIRLIDYEMLKDISGKRLLGFGRYAGIVGAYNGFRAYGKLSGEYELKAAHECKDRRELEHELVKVRLPQNFRIALTGAGKVAGGAMEILSALKITQVYPDEFVREDFNKEVVYTQLNVQDYFKRQDGKPFIRKDFYQDNQGYESNFLPFAEHADMYIACHYWSEGSPLIFSRAEARDPRFNIKLVADISCDIDGPVASTIRPSTIADPFYAYDPQTEKEVAFGTSGSIAVSAVDNLPGELPRDASEDFGNELIKNIIPHFFNGDPQGILAKASETELNGKLSSYFAYLKDYVA</sequence>
<organism evidence="7 8">
    <name type="scientific">Croceimicrobium hydrocarbonivorans</name>
    <dbReference type="NCBI Taxonomy" id="2761580"/>
    <lineage>
        <taxon>Bacteria</taxon>
        <taxon>Pseudomonadati</taxon>
        <taxon>Bacteroidota</taxon>
        <taxon>Flavobacteriia</taxon>
        <taxon>Flavobacteriales</taxon>
        <taxon>Owenweeksiaceae</taxon>
        <taxon>Croceimicrobium</taxon>
    </lineage>
</organism>
<feature type="binding site" evidence="5">
    <location>
        <position position="242"/>
    </location>
    <ligand>
        <name>NAD(+)</name>
        <dbReference type="ChEBI" id="CHEBI:57540"/>
    </ligand>
</feature>
<dbReference type="InterPro" id="IPR007886">
    <property type="entry name" value="AlaDH/PNT_N"/>
</dbReference>
<dbReference type="PIRSF" id="PIRSF018250">
    <property type="entry name" value="Saccharopine_DH_Lys"/>
    <property type="match status" value="1"/>
</dbReference>
<dbReference type="InterPro" id="IPR051168">
    <property type="entry name" value="AASS"/>
</dbReference>
<gene>
    <name evidence="7" type="ORF">H4K34_03265</name>
</gene>
<feature type="binding site" evidence="5">
    <location>
        <position position="269"/>
    </location>
    <ligand>
        <name>NAD(+)</name>
        <dbReference type="ChEBI" id="CHEBI:57540"/>
    </ligand>
</feature>
<dbReference type="RefSeq" id="WP_210759402.1">
    <property type="nucleotide sequence ID" value="NZ_CP060139.1"/>
</dbReference>
<evidence type="ECO:0000256" key="1">
    <source>
        <dbReference type="ARBA" id="ARBA00005689"/>
    </source>
</evidence>
<reference evidence="7 8" key="1">
    <citation type="submission" date="2020-08" db="EMBL/GenBank/DDBJ databases">
        <title>Croceimicrobium hydrocarbonivorans gen. nov., sp. nov., a novel marine bacterium isolated from a bacterial consortium that degrades polyethylene terephthalate.</title>
        <authorList>
            <person name="Liu R."/>
        </authorList>
    </citation>
    <scope>NUCLEOTIDE SEQUENCE [LARGE SCALE GENOMIC DNA]</scope>
    <source>
        <strain evidence="7 8">A20-9</strain>
    </source>
</reference>
<dbReference type="Proteomes" id="UP000516305">
    <property type="component" value="Chromosome"/>
</dbReference>
<dbReference type="PANTHER" id="PTHR11133">
    <property type="entry name" value="SACCHAROPINE DEHYDROGENASE"/>
    <property type="match status" value="1"/>
</dbReference>
<dbReference type="Pfam" id="PF05222">
    <property type="entry name" value="AlaDh_PNT_N"/>
    <property type="match status" value="1"/>
</dbReference>
<evidence type="ECO:0000259" key="6">
    <source>
        <dbReference type="SMART" id="SM01003"/>
    </source>
</evidence>
<dbReference type="CDD" id="cd05199">
    <property type="entry name" value="SDH_like"/>
    <property type="match status" value="1"/>
</dbReference>
<evidence type="ECO:0000313" key="7">
    <source>
        <dbReference type="EMBL" id="QNR24875.1"/>
    </source>
</evidence>
<feature type="domain" description="Alanine dehydrogenase/pyridine nucleotide transhydrogenase N-terminal" evidence="6">
    <location>
        <begin position="4"/>
        <end position="136"/>
    </location>
</feature>
<comment type="similarity">
    <text evidence="1">Belongs to the AlaDH/PNT family.</text>
</comment>
<name>A0A7H0VGM7_9FLAO</name>
<evidence type="ECO:0000313" key="8">
    <source>
        <dbReference type="Proteomes" id="UP000516305"/>
    </source>
</evidence>
<evidence type="ECO:0000256" key="4">
    <source>
        <dbReference type="PIRSR" id="PIRSR018250-1"/>
    </source>
</evidence>
<dbReference type="SMART" id="SM01003">
    <property type="entry name" value="AlaDh_PNT_N"/>
    <property type="match status" value="1"/>
</dbReference>
<dbReference type="GO" id="GO:0005737">
    <property type="term" value="C:cytoplasm"/>
    <property type="evidence" value="ECO:0007669"/>
    <property type="project" value="TreeGrafter"/>
</dbReference>
<proteinExistence type="inferred from homology"/>
<evidence type="ECO:0000256" key="3">
    <source>
        <dbReference type="ARBA" id="ARBA00023027"/>
    </source>
</evidence>
<dbReference type="GO" id="GO:0019878">
    <property type="term" value="P:lysine biosynthetic process via aminoadipic acid"/>
    <property type="evidence" value="ECO:0007669"/>
    <property type="project" value="TreeGrafter"/>
</dbReference>
<dbReference type="KEGG" id="chyd:H4K34_03265"/>
<evidence type="ECO:0000256" key="2">
    <source>
        <dbReference type="ARBA" id="ARBA00023002"/>
    </source>
</evidence>
<dbReference type="SUPFAM" id="SSF52283">
    <property type="entry name" value="Formate/glycerate dehydrogenase catalytic domain-like"/>
    <property type="match status" value="1"/>
</dbReference>
<keyword evidence="2" id="KW-0560">Oxidoreductase</keyword>
<feature type="active site" description="Proton donor" evidence="4">
    <location>
        <position position="90"/>
    </location>
</feature>
<keyword evidence="3 5" id="KW-0520">NAD</keyword>
<dbReference type="Gene3D" id="3.40.50.720">
    <property type="entry name" value="NAD(P)-binding Rossmann-like Domain"/>
    <property type="match status" value="2"/>
</dbReference>
<keyword evidence="8" id="KW-1185">Reference proteome</keyword>
<dbReference type="PANTHER" id="PTHR11133:SF23">
    <property type="entry name" value="SACCHAROPINE DEHYDROGENASE [NAD(+), L-LYSINE-FORMING]"/>
    <property type="match status" value="1"/>
</dbReference>
<protein>
    <submittedName>
        <fullName evidence="7">Alanine dehydrogenase</fullName>
    </submittedName>
</protein>